<feature type="transmembrane region" description="Helical" evidence="7">
    <location>
        <begin position="241"/>
        <end position="259"/>
    </location>
</feature>
<dbReference type="RefSeq" id="WP_268942122.1">
    <property type="nucleotide sequence ID" value="NZ_JAPTYD010000012.1"/>
</dbReference>
<feature type="transmembrane region" description="Helical" evidence="7">
    <location>
        <begin position="121"/>
        <end position="143"/>
    </location>
</feature>
<dbReference type="Proteomes" id="UP001149822">
    <property type="component" value="Unassembled WGS sequence"/>
</dbReference>
<feature type="transmembrane region" description="Helical" evidence="7">
    <location>
        <begin position="279"/>
        <end position="309"/>
    </location>
</feature>
<feature type="transmembrane region" description="Helical" evidence="7">
    <location>
        <begin position="210"/>
        <end position="229"/>
    </location>
</feature>
<proteinExistence type="inferred from homology"/>
<evidence type="ECO:0000313" key="10">
    <source>
        <dbReference type="Proteomes" id="UP001149822"/>
    </source>
</evidence>
<dbReference type="GO" id="GO:0016746">
    <property type="term" value="F:acyltransferase activity"/>
    <property type="evidence" value="ECO:0007669"/>
    <property type="project" value="UniProtKB-KW"/>
</dbReference>
<organism evidence="9 10">
    <name type="scientific">Paracoccus benzoatiresistens</name>
    <dbReference type="NCBI Taxonomy" id="2997341"/>
    <lineage>
        <taxon>Bacteria</taxon>
        <taxon>Pseudomonadati</taxon>
        <taxon>Pseudomonadota</taxon>
        <taxon>Alphaproteobacteria</taxon>
        <taxon>Rhodobacterales</taxon>
        <taxon>Paracoccaceae</taxon>
        <taxon>Paracoccus</taxon>
    </lineage>
</organism>
<dbReference type="PANTHER" id="PTHR40074:SF2">
    <property type="entry name" value="O-ACETYLTRANSFERASE WECH"/>
    <property type="match status" value="1"/>
</dbReference>
<evidence type="ECO:0000256" key="4">
    <source>
        <dbReference type="ARBA" id="ARBA00022692"/>
    </source>
</evidence>
<feature type="transmembrane region" description="Helical" evidence="7">
    <location>
        <begin position="155"/>
        <end position="175"/>
    </location>
</feature>
<accession>A0ABT4J4S8</accession>
<reference evidence="9" key="1">
    <citation type="submission" date="2022-12" db="EMBL/GenBank/DDBJ databases">
        <title>Paracoccus sp. EF6 isolated from a lake water.</title>
        <authorList>
            <person name="Liu H."/>
        </authorList>
    </citation>
    <scope>NUCLEOTIDE SEQUENCE</scope>
    <source>
        <strain evidence="9">EF6</strain>
    </source>
</reference>
<evidence type="ECO:0000256" key="6">
    <source>
        <dbReference type="ARBA" id="ARBA00023136"/>
    </source>
</evidence>
<keyword evidence="3" id="KW-1003">Cell membrane</keyword>
<feature type="transmembrane region" description="Helical" evidence="7">
    <location>
        <begin position="187"/>
        <end position="204"/>
    </location>
</feature>
<dbReference type="InterPro" id="IPR002656">
    <property type="entry name" value="Acyl_transf_3_dom"/>
</dbReference>
<evidence type="ECO:0000313" key="9">
    <source>
        <dbReference type="EMBL" id="MCZ0962098.1"/>
    </source>
</evidence>
<evidence type="ECO:0000256" key="5">
    <source>
        <dbReference type="ARBA" id="ARBA00022989"/>
    </source>
</evidence>
<evidence type="ECO:0000256" key="3">
    <source>
        <dbReference type="ARBA" id="ARBA00022475"/>
    </source>
</evidence>
<evidence type="ECO:0000256" key="7">
    <source>
        <dbReference type="SAM" id="Phobius"/>
    </source>
</evidence>
<feature type="domain" description="Acyltransferase 3" evidence="8">
    <location>
        <begin position="45"/>
        <end position="348"/>
    </location>
</feature>
<dbReference type="Pfam" id="PF01757">
    <property type="entry name" value="Acyl_transf_3"/>
    <property type="match status" value="1"/>
</dbReference>
<sequence>MLRQFAAVRNVPIAHHLVGPYPQPGSSFVAAPLFKHLFPVRDGVYAIDTIRAAAIVLVVLYHVIGSDPAAGLEIAPPHPLRSLADILNEIHMPVFAAISGLVYAMKPASWSGLLPFLWKKLLRLAVPGMVATITFAVALQFVATGFTLPSPLWHLAVYPFVHFWFLQALMVVLTHTAIADALTRGHSAWPTLLLGSAALSTGFLPGTSLMAFNGAVWLLPYFALGQLLWRYRSRVEERKGFICILAVLGIAAGLGADILQINASGGVNPHHSAPENFLLSMGVCLGIVAIPALGWIAWLAAPSFVIYLYHPLATSATRRLLAALGIEHNGIHIVLGVIAGVALPLVIYVAATQHFLGERIVLGQNDRKLNDIKLPKTYTSYCNVAHQPIPLSIRQPALLRRSRCEGEADGP</sequence>
<keyword evidence="5 7" id="KW-1133">Transmembrane helix</keyword>
<gene>
    <name evidence="9" type="ORF">OU682_10755</name>
</gene>
<feature type="transmembrane region" description="Helical" evidence="7">
    <location>
        <begin position="90"/>
        <end position="109"/>
    </location>
</feature>
<feature type="transmembrane region" description="Helical" evidence="7">
    <location>
        <begin position="44"/>
        <end position="64"/>
    </location>
</feature>
<evidence type="ECO:0000256" key="1">
    <source>
        <dbReference type="ARBA" id="ARBA00004651"/>
    </source>
</evidence>
<protein>
    <submittedName>
        <fullName evidence="9">Acyltransferase</fullName>
    </submittedName>
</protein>
<evidence type="ECO:0000256" key="2">
    <source>
        <dbReference type="ARBA" id="ARBA00007400"/>
    </source>
</evidence>
<comment type="similarity">
    <text evidence="2">Belongs to the acyltransferase 3 family.</text>
</comment>
<keyword evidence="6 7" id="KW-0472">Membrane</keyword>
<keyword evidence="4 7" id="KW-0812">Transmembrane</keyword>
<feature type="transmembrane region" description="Helical" evidence="7">
    <location>
        <begin position="330"/>
        <end position="351"/>
    </location>
</feature>
<comment type="caution">
    <text evidence="9">The sequence shown here is derived from an EMBL/GenBank/DDBJ whole genome shotgun (WGS) entry which is preliminary data.</text>
</comment>
<dbReference type="EMBL" id="JAPTYD010000012">
    <property type="protein sequence ID" value="MCZ0962098.1"/>
    <property type="molecule type" value="Genomic_DNA"/>
</dbReference>
<keyword evidence="9" id="KW-0808">Transferase</keyword>
<keyword evidence="10" id="KW-1185">Reference proteome</keyword>
<dbReference type="PANTHER" id="PTHR40074">
    <property type="entry name" value="O-ACETYLTRANSFERASE WECH"/>
    <property type="match status" value="1"/>
</dbReference>
<comment type="subcellular location">
    <subcellularLocation>
        <location evidence="1">Cell membrane</location>
        <topology evidence="1">Multi-pass membrane protein</topology>
    </subcellularLocation>
</comment>
<evidence type="ECO:0000259" key="8">
    <source>
        <dbReference type="Pfam" id="PF01757"/>
    </source>
</evidence>
<keyword evidence="9" id="KW-0012">Acyltransferase</keyword>
<name>A0ABT4J4S8_9RHOB</name>